<evidence type="ECO:0000313" key="1">
    <source>
        <dbReference type="EMBL" id="BCT93795.1"/>
    </source>
</evidence>
<gene>
    <name evidence="1" type="ORF">LYSCAS_28190</name>
</gene>
<dbReference type="EMBL" id="AP024545">
    <property type="protein sequence ID" value="BCT93795.1"/>
    <property type="molecule type" value="Genomic_DNA"/>
</dbReference>
<organism evidence="1 2">
    <name type="scientific">Noviluteimonas caseinilytica</name>
    <dbReference type="NCBI Taxonomy" id="2675101"/>
    <lineage>
        <taxon>Bacteria</taxon>
        <taxon>Pseudomonadati</taxon>
        <taxon>Pseudomonadota</taxon>
        <taxon>Gammaproteobacteria</taxon>
        <taxon>Lysobacterales</taxon>
        <taxon>Lysobacteraceae</taxon>
        <taxon>Noviluteimonas</taxon>
    </lineage>
</organism>
<accession>A0ABM7Q8Q1</accession>
<keyword evidence="2" id="KW-1185">Reference proteome</keyword>
<dbReference type="RefSeq" id="WP_213434711.1">
    <property type="nucleotide sequence ID" value="NZ_AP024545.1"/>
</dbReference>
<name>A0ABM7Q8Q1_9GAMM</name>
<evidence type="ECO:0008006" key="3">
    <source>
        <dbReference type="Google" id="ProtNLM"/>
    </source>
</evidence>
<dbReference type="Proteomes" id="UP000681317">
    <property type="component" value="Chromosome"/>
</dbReference>
<proteinExistence type="predicted"/>
<sequence>MINLAECPKCNNRVLHVRIESAVATVDEESKGRCLTFSCIHCNTLLGVQMDQRSRPRRRNEAAPQPN</sequence>
<protein>
    <recommendedName>
        <fullName evidence="3">Small CPxCG-related zinc finger protein</fullName>
    </recommendedName>
</protein>
<reference evidence="1 2" key="1">
    <citation type="submission" date="2021-03" db="EMBL/GenBank/DDBJ databases">
        <title>Complete Genome Sequences of Two Lysobacter Strains Isolated from Sea Water (Lysobacter caseinilyticus) and Soil (Lysobacter helvus) in South Korea.</title>
        <authorList>
            <person name="Watanabe Y."/>
            <person name="Arakawa K."/>
        </authorList>
    </citation>
    <scope>NUCLEOTIDE SEQUENCE [LARGE SCALE GENOMIC DNA]</scope>
    <source>
        <strain evidence="1 2">KVB24</strain>
    </source>
</reference>
<evidence type="ECO:0000313" key="2">
    <source>
        <dbReference type="Proteomes" id="UP000681317"/>
    </source>
</evidence>